<evidence type="ECO:0000313" key="2">
    <source>
        <dbReference type="Proteomes" id="UP000016936"/>
    </source>
</evidence>
<dbReference type="EMBL" id="KB445577">
    <property type="protein sequence ID" value="EMD91063.1"/>
    <property type="molecule type" value="Genomic_DNA"/>
</dbReference>
<dbReference type="HOGENOM" id="CLU_2941553_0_0_1"/>
<name>M2UT50_COCH5</name>
<gene>
    <name evidence="1" type="ORF">COCHEDRAFT_1021802</name>
</gene>
<sequence length="60" mass="6590">MPRLPPHDTTIIRGEKGGVCFTSEVQCGSVLPACTYAYFQRSQIDPRSLLPTELSSLSSF</sequence>
<dbReference type="AlphaFoldDB" id="M2UT50"/>
<evidence type="ECO:0000313" key="1">
    <source>
        <dbReference type="EMBL" id="EMD91063.1"/>
    </source>
</evidence>
<protein>
    <submittedName>
        <fullName evidence="1">Uncharacterized protein</fullName>
    </submittedName>
</protein>
<dbReference type="Proteomes" id="UP000016936">
    <property type="component" value="Unassembled WGS sequence"/>
</dbReference>
<reference evidence="2" key="2">
    <citation type="journal article" date="2013" name="PLoS Genet.">
        <title>Comparative genome structure, secondary metabolite, and effector coding capacity across Cochliobolus pathogens.</title>
        <authorList>
            <person name="Condon B.J."/>
            <person name="Leng Y."/>
            <person name="Wu D."/>
            <person name="Bushley K.E."/>
            <person name="Ohm R.A."/>
            <person name="Otillar R."/>
            <person name="Martin J."/>
            <person name="Schackwitz W."/>
            <person name="Grimwood J."/>
            <person name="MohdZainudin N."/>
            <person name="Xue C."/>
            <person name="Wang R."/>
            <person name="Manning V.A."/>
            <person name="Dhillon B."/>
            <person name="Tu Z.J."/>
            <person name="Steffenson B.J."/>
            <person name="Salamov A."/>
            <person name="Sun H."/>
            <person name="Lowry S."/>
            <person name="LaButti K."/>
            <person name="Han J."/>
            <person name="Copeland A."/>
            <person name="Lindquist E."/>
            <person name="Barry K."/>
            <person name="Schmutz J."/>
            <person name="Baker S.E."/>
            <person name="Ciuffetti L.M."/>
            <person name="Grigoriev I.V."/>
            <person name="Zhong S."/>
            <person name="Turgeon B.G."/>
        </authorList>
    </citation>
    <scope>NUCLEOTIDE SEQUENCE [LARGE SCALE GENOMIC DNA]</scope>
    <source>
        <strain evidence="2">C5 / ATCC 48332 / race O</strain>
    </source>
</reference>
<reference evidence="1 2" key="1">
    <citation type="journal article" date="2012" name="PLoS Pathog.">
        <title>Diverse lifestyles and strategies of plant pathogenesis encoded in the genomes of eighteen Dothideomycetes fungi.</title>
        <authorList>
            <person name="Ohm R.A."/>
            <person name="Feau N."/>
            <person name="Henrissat B."/>
            <person name="Schoch C.L."/>
            <person name="Horwitz B.A."/>
            <person name="Barry K.W."/>
            <person name="Condon B.J."/>
            <person name="Copeland A.C."/>
            <person name="Dhillon B."/>
            <person name="Glaser F."/>
            <person name="Hesse C.N."/>
            <person name="Kosti I."/>
            <person name="LaButti K."/>
            <person name="Lindquist E.A."/>
            <person name="Lucas S."/>
            <person name="Salamov A.A."/>
            <person name="Bradshaw R.E."/>
            <person name="Ciuffetti L."/>
            <person name="Hamelin R.C."/>
            <person name="Kema G.H.J."/>
            <person name="Lawrence C."/>
            <person name="Scott J.A."/>
            <person name="Spatafora J.W."/>
            <person name="Turgeon B.G."/>
            <person name="de Wit P.J.G.M."/>
            <person name="Zhong S."/>
            <person name="Goodwin S.B."/>
            <person name="Grigoriev I.V."/>
        </authorList>
    </citation>
    <scope>NUCLEOTIDE SEQUENCE [LARGE SCALE GENOMIC DNA]</scope>
    <source>
        <strain evidence="2">C5 / ATCC 48332 / race O</strain>
    </source>
</reference>
<keyword evidence="2" id="KW-1185">Reference proteome</keyword>
<proteinExistence type="predicted"/>
<organism evidence="1 2">
    <name type="scientific">Cochliobolus heterostrophus (strain C5 / ATCC 48332 / race O)</name>
    <name type="common">Southern corn leaf blight fungus</name>
    <name type="synonym">Bipolaris maydis</name>
    <dbReference type="NCBI Taxonomy" id="701091"/>
    <lineage>
        <taxon>Eukaryota</taxon>
        <taxon>Fungi</taxon>
        <taxon>Dikarya</taxon>
        <taxon>Ascomycota</taxon>
        <taxon>Pezizomycotina</taxon>
        <taxon>Dothideomycetes</taxon>
        <taxon>Pleosporomycetidae</taxon>
        <taxon>Pleosporales</taxon>
        <taxon>Pleosporineae</taxon>
        <taxon>Pleosporaceae</taxon>
        <taxon>Bipolaris</taxon>
    </lineage>
</organism>
<accession>M2UT50</accession>